<evidence type="ECO:0000313" key="2">
    <source>
        <dbReference type="EMBL" id="MFD2160374.1"/>
    </source>
</evidence>
<reference evidence="3" key="1">
    <citation type="journal article" date="2019" name="Int. J. Syst. Evol. Microbiol.">
        <title>The Global Catalogue of Microorganisms (GCM) 10K type strain sequencing project: providing services to taxonomists for standard genome sequencing and annotation.</title>
        <authorList>
            <consortium name="The Broad Institute Genomics Platform"/>
            <consortium name="The Broad Institute Genome Sequencing Center for Infectious Disease"/>
            <person name="Wu L."/>
            <person name="Ma J."/>
        </authorList>
    </citation>
    <scope>NUCLEOTIDE SEQUENCE [LARGE SCALE GENOMIC DNA]</scope>
    <source>
        <strain evidence="3">CCUG 57942</strain>
    </source>
</reference>
<sequence length="78" mass="8463">MNSASKNLCGSNIARLRGQQTPELTQEALAAKVQRQGVELDRVAIAKIETQKRRVSDFEVVAIAKALKVSPLTLLGCE</sequence>
<dbReference type="SUPFAM" id="SSF47413">
    <property type="entry name" value="lambda repressor-like DNA-binding domains"/>
    <property type="match status" value="1"/>
</dbReference>
<protein>
    <submittedName>
        <fullName evidence="2">Helix-turn-helix domain-containing protein</fullName>
    </submittedName>
</protein>
<dbReference type="Proteomes" id="UP001597389">
    <property type="component" value="Unassembled WGS sequence"/>
</dbReference>
<evidence type="ECO:0000313" key="3">
    <source>
        <dbReference type="Proteomes" id="UP001597389"/>
    </source>
</evidence>
<dbReference type="EMBL" id="JBHUJB010000079">
    <property type="protein sequence ID" value="MFD2160374.1"/>
    <property type="molecule type" value="Genomic_DNA"/>
</dbReference>
<name>A0ABW4ZER3_9BACT</name>
<dbReference type="Pfam" id="PF01381">
    <property type="entry name" value="HTH_3"/>
    <property type="match status" value="1"/>
</dbReference>
<dbReference type="RefSeq" id="WP_377090771.1">
    <property type="nucleotide sequence ID" value="NZ_JBHSJL010000014.1"/>
</dbReference>
<keyword evidence="3" id="KW-1185">Reference proteome</keyword>
<gene>
    <name evidence="2" type="ORF">ACFSW8_15835</name>
</gene>
<evidence type="ECO:0000259" key="1">
    <source>
        <dbReference type="PROSITE" id="PS50943"/>
    </source>
</evidence>
<dbReference type="SMART" id="SM00530">
    <property type="entry name" value="HTH_XRE"/>
    <property type="match status" value="1"/>
</dbReference>
<comment type="caution">
    <text evidence="2">The sequence shown here is derived from an EMBL/GenBank/DDBJ whole genome shotgun (WGS) entry which is preliminary data.</text>
</comment>
<dbReference type="CDD" id="cd00093">
    <property type="entry name" value="HTH_XRE"/>
    <property type="match status" value="1"/>
</dbReference>
<accession>A0ABW4ZER3</accession>
<proteinExistence type="predicted"/>
<dbReference type="PROSITE" id="PS50943">
    <property type="entry name" value="HTH_CROC1"/>
    <property type="match status" value="1"/>
</dbReference>
<dbReference type="InterPro" id="IPR001387">
    <property type="entry name" value="Cro/C1-type_HTH"/>
</dbReference>
<feature type="domain" description="HTH cro/C1-type" evidence="1">
    <location>
        <begin position="13"/>
        <end position="74"/>
    </location>
</feature>
<dbReference type="Gene3D" id="1.10.260.40">
    <property type="entry name" value="lambda repressor-like DNA-binding domains"/>
    <property type="match status" value="1"/>
</dbReference>
<dbReference type="InterPro" id="IPR010982">
    <property type="entry name" value="Lambda_DNA-bd_dom_sf"/>
</dbReference>
<organism evidence="2 3">
    <name type="scientific">Rubritalea tangerina</name>
    <dbReference type="NCBI Taxonomy" id="430798"/>
    <lineage>
        <taxon>Bacteria</taxon>
        <taxon>Pseudomonadati</taxon>
        <taxon>Verrucomicrobiota</taxon>
        <taxon>Verrucomicrobiia</taxon>
        <taxon>Verrucomicrobiales</taxon>
        <taxon>Rubritaleaceae</taxon>
        <taxon>Rubritalea</taxon>
    </lineage>
</organism>